<reference evidence="1 2" key="1">
    <citation type="journal article" date="2015" name="Environ. Microbiol.">
        <title>Metagenome sequence of Elaphomyces granulatus from sporocarp tissue reveals Ascomycota ectomycorrhizal fingerprints of genome expansion and a Proteobacteria-rich microbiome.</title>
        <authorList>
            <person name="Quandt C.A."/>
            <person name="Kohler A."/>
            <person name="Hesse C.N."/>
            <person name="Sharpton T.J."/>
            <person name="Martin F."/>
            <person name="Spatafora J.W."/>
        </authorList>
    </citation>
    <scope>NUCLEOTIDE SEQUENCE [LARGE SCALE GENOMIC DNA]</scope>
    <source>
        <strain evidence="1 2">OSC145934</strain>
    </source>
</reference>
<sequence>MNVIEGFLRWYLETHDVEYQSGFLIRARTWRMYYCEEMNKEFPYNLKKQMKSLVCETLTNEYGLNKTSKFQPTINVDDLLYLTHYLMAVSNEYFPTPRQRQQHNTLRKMMTSTSARPGTLLESSGYFKSNDALKWGDIEIFMVKIPRHPNCKVLLVRSKHRLNKGKRNKGAAPIFTYTERNNNLGLCVVQDILEYGFQDEVFASDRIKKPRDIWLYTDVPEHRLSVPIHIKRI</sequence>
<organism evidence="1 2">
    <name type="scientific">Elaphomyces granulatus</name>
    <dbReference type="NCBI Taxonomy" id="519963"/>
    <lineage>
        <taxon>Eukaryota</taxon>
        <taxon>Fungi</taxon>
        <taxon>Dikarya</taxon>
        <taxon>Ascomycota</taxon>
        <taxon>Pezizomycotina</taxon>
        <taxon>Eurotiomycetes</taxon>
        <taxon>Eurotiomycetidae</taxon>
        <taxon>Eurotiales</taxon>
        <taxon>Elaphomycetaceae</taxon>
        <taxon>Elaphomyces</taxon>
    </lineage>
</organism>
<gene>
    <name evidence="1" type="ORF">Egran_00366</name>
</gene>
<evidence type="ECO:0000313" key="2">
    <source>
        <dbReference type="Proteomes" id="UP000243515"/>
    </source>
</evidence>
<comment type="caution">
    <text evidence="1">The sequence shown here is derived from an EMBL/GenBank/DDBJ whole genome shotgun (WGS) entry which is preliminary data.</text>
</comment>
<name>A0A232M653_9EURO</name>
<dbReference type="PANTHER" id="PTHR37535:SF4">
    <property type="entry name" value="FLUG DOMAIN-CONTAINING PROTEIN"/>
    <property type="match status" value="1"/>
</dbReference>
<dbReference type="Pfam" id="PF11917">
    <property type="entry name" value="DUF3435"/>
    <property type="match status" value="1"/>
</dbReference>
<dbReference type="PANTHER" id="PTHR37535">
    <property type="entry name" value="FLUG DOMAIN PROTEIN"/>
    <property type="match status" value="1"/>
</dbReference>
<proteinExistence type="predicted"/>
<keyword evidence="2" id="KW-1185">Reference proteome</keyword>
<dbReference type="OrthoDB" id="4367764at2759"/>
<evidence type="ECO:0000313" key="1">
    <source>
        <dbReference type="EMBL" id="OXV11873.1"/>
    </source>
</evidence>
<protein>
    <submittedName>
        <fullName evidence="1">Uncharacterized protein</fullName>
    </submittedName>
</protein>
<dbReference type="EMBL" id="NPHW01002245">
    <property type="protein sequence ID" value="OXV11873.1"/>
    <property type="molecule type" value="Genomic_DNA"/>
</dbReference>
<dbReference type="AlphaFoldDB" id="A0A232M653"/>
<dbReference type="InterPro" id="IPR021842">
    <property type="entry name" value="DUF3435"/>
</dbReference>
<dbReference type="Proteomes" id="UP000243515">
    <property type="component" value="Unassembled WGS sequence"/>
</dbReference>
<accession>A0A232M653</accession>